<dbReference type="InterPro" id="IPR030665">
    <property type="entry name" value="KaiC"/>
</dbReference>
<dbReference type="PIRSF" id="PIRSF039117">
    <property type="entry name" value="KaiC"/>
    <property type="match status" value="1"/>
</dbReference>
<dbReference type="EMBL" id="QJTC01000004">
    <property type="protein sequence ID" value="PYE78920.1"/>
    <property type="molecule type" value="Genomic_DNA"/>
</dbReference>
<dbReference type="Gene3D" id="3.40.50.300">
    <property type="entry name" value="P-loop containing nucleotide triphosphate hydrolases"/>
    <property type="match status" value="2"/>
</dbReference>
<dbReference type="PANTHER" id="PTHR42926:SF1">
    <property type="entry name" value="CIRCADIAN CLOCK OSCILLATOR PROTEIN KAIC 1"/>
    <property type="match status" value="1"/>
</dbReference>
<evidence type="ECO:0000256" key="4">
    <source>
        <dbReference type="ARBA" id="ARBA00022737"/>
    </source>
</evidence>
<evidence type="ECO:0000259" key="7">
    <source>
        <dbReference type="PROSITE" id="PS51146"/>
    </source>
</evidence>
<dbReference type="InterPro" id="IPR051347">
    <property type="entry name" value="Circadian_clock_KaiC-rel"/>
</dbReference>
<dbReference type="PANTHER" id="PTHR42926">
    <property type="match status" value="1"/>
</dbReference>
<protein>
    <recommendedName>
        <fullName evidence="1">non-specific serine/threonine protein kinase</fullName>
        <ecNumber evidence="1">2.7.11.1</ecNumber>
    </recommendedName>
</protein>
<dbReference type="PRINTS" id="PR01874">
    <property type="entry name" value="DNAREPAIRADA"/>
</dbReference>
<keyword evidence="2" id="KW-0597">Phosphoprotein</keyword>
<keyword evidence="3" id="KW-0808">Transferase</keyword>
<dbReference type="GO" id="GO:0016787">
    <property type="term" value="F:hydrolase activity"/>
    <property type="evidence" value="ECO:0007669"/>
    <property type="project" value="UniProtKB-KW"/>
</dbReference>
<comment type="caution">
    <text evidence="8">The sequence shown here is derived from an EMBL/GenBank/DDBJ whole genome shotgun (WGS) entry which is preliminary data.</text>
</comment>
<proteinExistence type="predicted"/>
<organism evidence="8 9">
    <name type="scientific">Xylophilus ampelinus</name>
    <dbReference type="NCBI Taxonomy" id="54067"/>
    <lineage>
        <taxon>Bacteria</taxon>
        <taxon>Pseudomonadati</taxon>
        <taxon>Pseudomonadota</taxon>
        <taxon>Betaproteobacteria</taxon>
        <taxon>Burkholderiales</taxon>
        <taxon>Xylophilus</taxon>
    </lineage>
</organism>
<feature type="domain" description="KaiC" evidence="7">
    <location>
        <begin position="257"/>
        <end position="485"/>
    </location>
</feature>
<evidence type="ECO:0000256" key="5">
    <source>
        <dbReference type="ARBA" id="ARBA00022777"/>
    </source>
</evidence>
<name>A0A318SVY4_9BURK</name>
<evidence type="ECO:0000256" key="3">
    <source>
        <dbReference type="ARBA" id="ARBA00022679"/>
    </source>
</evidence>
<dbReference type="InterPro" id="IPR003593">
    <property type="entry name" value="AAA+_ATPase"/>
</dbReference>
<dbReference type="GO" id="GO:0004674">
    <property type="term" value="F:protein serine/threonine kinase activity"/>
    <property type="evidence" value="ECO:0007669"/>
    <property type="project" value="UniProtKB-EC"/>
</dbReference>
<dbReference type="SMART" id="SM00382">
    <property type="entry name" value="AAA"/>
    <property type="match status" value="2"/>
</dbReference>
<keyword evidence="5" id="KW-0418">Kinase</keyword>
<dbReference type="InterPro" id="IPR014774">
    <property type="entry name" value="KaiC-like_dom"/>
</dbReference>
<dbReference type="CDD" id="cd19488">
    <property type="entry name" value="KaiC-like_N"/>
    <property type="match status" value="1"/>
</dbReference>
<evidence type="ECO:0000313" key="8">
    <source>
        <dbReference type="EMBL" id="PYE78920.1"/>
    </source>
</evidence>
<accession>A0A318SVY4</accession>
<evidence type="ECO:0000256" key="1">
    <source>
        <dbReference type="ARBA" id="ARBA00012513"/>
    </source>
</evidence>
<dbReference type="OrthoDB" id="9783783at2"/>
<dbReference type="PROSITE" id="PS51146">
    <property type="entry name" value="KAIC"/>
    <property type="match status" value="2"/>
</dbReference>
<dbReference type="EC" id="2.7.11.1" evidence="1"/>
<keyword evidence="9" id="KW-1185">Reference proteome</keyword>
<evidence type="ECO:0000256" key="6">
    <source>
        <dbReference type="ARBA" id="ARBA00022801"/>
    </source>
</evidence>
<dbReference type="InterPro" id="IPR027417">
    <property type="entry name" value="P-loop_NTPase"/>
</dbReference>
<keyword evidence="4" id="KW-0677">Repeat</keyword>
<dbReference type="SUPFAM" id="SSF52540">
    <property type="entry name" value="P-loop containing nucleoside triphosphate hydrolases"/>
    <property type="match status" value="2"/>
</dbReference>
<dbReference type="AlphaFoldDB" id="A0A318SVY4"/>
<evidence type="ECO:0000313" key="9">
    <source>
        <dbReference type="Proteomes" id="UP000247540"/>
    </source>
</evidence>
<dbReference type="InterPro" id="IPR010624">
    <property type="entry name" value="KaiC_dom"/>
</dbReference>
<sequence length="504" mass="54262">MTSNPPFTSPVQARSSTGIAGLDDILGGGLPSHNLYLVEGSPGTGKTTLGIQYLLQGVAQGESALYVTLSETAEELRTVAASHGWTLDGLNIFELVTLEGLSPDREQSILHPSEVELGETTRGVMAEVERSRPHRVVFDSLSEMRLLAQDPLRYRLQILALRHFFSTSGCTVLMLDDRSAQSNDLQLHSVAHGVITLEQTVGEYGGDKRFLRVSKLRGAKFRGGEHDFKLDTGGLSVYPRLIASEHKVEFSHRVGSSGTEALDTMLGGGLTYGSNTLFAGPSGVGKTTIAMSCIAAALDRGEKVSYYLFDEGLGTLMARCKALGIVIEHHVASGLLEIVPLDPAQVSPGEFASLVRRAVETRGASMVGIDSLNAYLQAMPGGKFLLLQMHELLTYLNQRGIATILVLSQHGLFGAGGSDVDLSYLSDAILLFRFFEARGNLLKAVSVVKSRTRNHELTIREFRMGADGIQIGTALNDFEGVMRGVSTYRGAQPLLSDDPAIDEP</sequence>
<gene>
    <name evidence="8" type="ORF">DFQ15_104113</name>
</gene>
<dbReference type="Proteomes" id="UP000247540">
    <property type="component" value="Unassembled WGS sequence"/>
</dbReference>
<dbReference type="RefSeq" id="WP_110464855.1">
    <property type="nucleotide sequence ID" value="NZ_JAMOFZ010000004.1"/>
</dbReference>
<dbReference type="GO" id="GO:0005524">
    <property type="term" value="F:ATP binding"/>
    <property type="evidence" value="ECO:0007669"/>
    <property type="project" value="InterPro"/>
</dbReference>
<dbReference type="Pfam" id="PF06745">
    <property type="entry name" value="ATPase"/>
    <property type="match status" value="2"/>
</dbReference>
<keyword evidence="6" id="KW-0378">Hydrolase</keyword>
<reference evidence="8 9" key="1">
    <citation type="submission" date="2018-06" db="EMBL/GenBank/DDBJ databases">
        <title>Genomic Encyclopedia of Type Strains, Phase III (KMG-III): the genomes of soil and plant-associated and newly described type strains.</title>
        <authorList>
            <person name="Whitman W."/>
        </authorList>
    </citation>
    <scope>NUCLEOTIDE SEQUENCE [LARGE SCALE GENOMIC DNA]</scope>
    <source>
        <strain evidence="8 9">CECT 7646</strain>
    </source>
</reference>
<feature type="domain" description="KaiC" evidence="7">
    <location>
        <begin position="13"/>
        <end position="256"/>
    </location>
</feature>
<evidence type="ECO:0000256" key="2">
    <source>
        <dbReference type="ARBA" id="ARBA00022553"/>
    </source>
</evidence>